<accession>A0ABU6YN45</accession>
<evidence type="ECO:0000313" key="3">
    <source>
        <dbReference type="Proteomes" id="UP001341840"/>
    </source>
</evidence>
<gene>
    <name evidence="2" type="ORF">PIB30_072712</name>
</gene>
<proteinExistence type="predicted"/>
<dbReference type="Proteomes" id="UP001341840">
    <property type="component" value="Unassembled WGS sequence"/>
</dbReference>
<keyword evidence="3" id="KW-1185">Reference proteome</keyword>
<reference evidence="2 3" key="1">
    <citation type="journal article" date="2023" name="Plants (Basel)">
        <title>Bridging the Gap: Combining Genomics and Transcriptomics Approaches to Understand Stylosanthes scabra, an Orphan Legume from the Brazilian Caatinga.</title>
        <authorList>
            <person name="Ferreira-Neto J.R.C."/>
            <person name="da Silva M.D."/>
            <person name="Binneck E."/>
            <person name="de Melo N.F."/>
            <person name="da Silva R.H."/>
            <person name="de Melo A.L.T.M."/>
            <person name="Pandolfi V."/>
            <person name="Bustamante F.O."/>
            <person name="Brasileiro-Vidal A.C."/>
            <person name="Benko-Iseppon A.M."/>
        </authorList>
    </citation>
    <scope>NUCLEOTIDE SEQUENCE [LARGE SCALE GENOMIC DNA]</scope>
    <source>
        <tissue evidence="2">Leaves</tissue>
    </source>
</reference>
<evidence type="ECO:0000256" key="1">
    <source>
        <dbReference type="SAM" id="MobiDB-lite"/>
    </source>
</evidence>
<feature type="compositionally biased region" description="Basic and acidic residues" evidence="1">
    <location>
        <begin position="91"/>
        <end position="104"/>
    </location>
</feature>
<evidence type="ECO:0000313" key="2">
    <source>
        <dbReference type="EMBL" id="MED6211335.1"/>
    </source>
</evidence>
<organism evidence="2 3">
    <name type="scientific">Stylosanthes scabra</name>
    <dbReference type="NCBI Taxonomy" id="79078"/>
    <lineage>
        <taxon>Eukaryota</taxon>
        <taxon>Viridiplantae</taxon>
        <taxon>Streptophyta</taxon>
        <taxon>Embryophyta</taxon>
        <taxon>Tracheophyta</taxon>
        <taxon>Spermatophyta</taxon>
        <taxon>Magnoliopsida</taxon>
        <taxon>eudicotyledons</taxon>
        <taxon>Gunneridae</taxon>
        <taxon>Pentapetalae</taxon>
        <taxon>rosids</taxon>
        <taxon>fabids</taxon>
        <taxon>Fabales</taxon>
        <taxon>Fabaceae</taxon>
        <taxon>Papilionoideae</taxon>
        <taxon>50 kb inversion clade</taxon>
        <taxon>dalbergioids sensu lato</taxon>
        <taxon>Dalbergieae</taxon>
        <taxon>Pterocarpus clade</taxon>
        <taxon>Stylosanthes</taxon>
    </lineage>
</organism>
<dbReference type="EMBL" id="JASCZI010242522">
    <property type="protein sequence ID" value="MED6211335.1"/>
    <property type="molecule type" value="Genomic_DNA"/>
</dbReference>
<sequence>MGKINKQFEAQQATITSLNSNFVRHAMDADARALYTCWGLQQCSLSLVPMPVTDIAPTIRKNGMENNGLFDGMLRHWPVGESSTGNKKGKASVDNKEKDKAWEPREEDLYDE</sequence>
<name>A0ABU6YN45_9FABA</name>
<feature type="region of interest" description="Disordered" evidence="1">
    <location>
        <begin position="80"/>
        <end position="112"/>
    </location>
</feature>
<protein>
    <submittedName>
        <fullName evidence="2">Uncharacterized protein</fullName>
    </submittedName>
</protein>
<comment type="caution">
    <text evidence="2">The sequence shown here is derived from an EMBL/GenBank/DDBJ whole genome shotgun (WGS) entry which is preliminary data.</text>
</comment>